<dbReference type="FunFam" id="1.20.1070.10:FF:000352">
    <property type="entry name" value="Latrophilin-like protein 1"/>
    <property type="match status" value="1"/>
</dbReference>
<dbReference type="SMART" id="SM00008">
    <property type="entry name" value="HormR"/>
    <property type="match status" value="1"/>
</dbReference>
<dbReference type="Gene3D" id="2.60.220.50">
    <property type="match status" value="1"/>
</dbReference>
<evidence type="ECO:0000256" key="3">
    <source>
        <dbReference type="ARBA" id="ARBA00022475"/>
    </source>
</evidence>
<dbReference type="Pfam" id="PF00002">
    <property type="entry name" value="7tm_2"/>
    <property type="match status" value="1"/>
</dbReference>
<dbReference type="InterPro" id="IPR036445">
    <property type="entry name" value="GPCR_2_extracell_dom_sf"/>
</dbReference>
<dbReference type="GO" id="GO:0097264">
    <property type="term" value="P:self proteolysis"/>
    <property type="evidence" value="ECO:0007669"/>
    <property type="project" value="UniProtKB-ARBA"/>
</dbReference>
<evidence type="ECO:0000259" key="19">
    <source>
        <dbReference type="PROSITE" id="PS50261"/>
    </source>
</evidence>
<feature type="transmembrane region" description="Helical" evidence="14">
    <location>
        <begin position="648"/>
        <end position="667"/>
    </location>
</feature>
<comment type="similarity">
    <text evidence="2">Belongs to the G-protein coupled receptor 2 family. LN-TM7 subfamily.</text>
</comment>
<feature type="domain" description="G-protein coupled receptors family 2 profile 2" evidence="19">
    <location>
        <begin position="544"/>
        <end position="789"/>
    </location>
</feature>
<keyword evidence="11" id="KW-0675">Receptor</keyword>
<reference evidence="20" key="1">
    <citation type="submission" date="2020-10" db="EMBL/GenBank/DDBJ databases">
        <authorList>
            <person name="Kikuchi T."/>
        </authorList>
    </citation>
    <scope>NUCLEOTIDE SEQUENCE</scope>
    <source>
        <strain evidence="20">NKZ352</strain>
    </source>
</reference>
<evidence type="ECO:0000256" key="10">
    <source>
        <dbReference type="ARBA" id="ARBA00023157"/>
    </source>
</evidence>
<comment type="caution">
    <text evidence="20">The sequence shown here is derived from an EMBL/GenBank/DDBJ whole genome shotgun (WGS) entry which is preliminary data.</text>
</comment>
<dbReference type="InterPro" id="IPR048072">
    <property type="entry name" value="7tmB2_latrophilin-like"/>
</dbReference>
<keyword evidence="7 14" id="KW-1133">Transmembrane helix</keyword>
<dbReference type="Gene3D" id="4.10.1240.10">
    <property type="entry name" value="GPCR, family 2, extracellular hormone receptor domain"/>
    <property type="match status" value="1"/>
</dbReference>
<name>A0A8S1HPN3_9PELO</name>
<keyword evidence="9 14" id="KW-0472">Membrane</keyword>
<dbReference type="InterPro" id="IPR000922">
    <property type="entry name" value="Lectin_gal-bd_dom"/>
</dbReference>
<feature type="transmembrane region" description="Helical" evidence="14">
    <location>
        <begin position="764"/>
        <end position="788"/>
    </location>
</feature>
<evidence type="ECO:0000259" key="16">
    <source>
        <dbReference type="PROSITE" id="PS50221"/>
    </source>
</evidence>
<dbReference type="GO" id="GO:0007166">
    <property type="term" value="P:cell surface receptor signaling pathway"/>
    <property type="evidence" value="ECO:0007669"/>
    <property type="project" value="InterPro"/>
</dbReference>
<feature type="domain" description="SUEL-type lectin" evidence="18">
    <location>
        <begin position="35"/>
        <end position="127"/>
    </location>
</feature>
<dbReference type="OrthoDB" id="1100386at2759"/>
<dbReference type="Gene3D" id="2.60.120.740">
    <property type="match status" value="1"/>
</dbReference>
<accession>A0A8S1HPN3</accession>
<keyword evidence="4 14" id="KW-0812">Transmembrane</keyword>
<keyword evidence="12" id="KW-0807">Transducer</keyword>
<evidence type="ECO:0000313" key="21">
    <source>
        <dbReference type="Proteomes" id="UP000835052"/>
    </source>
</evidence>
<feature type="transmembrane region" description="Helical" evidence="14">
    <location>
        <begin position="546"/>
        <end position="570"/>
    </location>
</feature>
<feature type="domain" description="G-protein coupled receptors family 2 profile 1" evidence="17">
    <location>
        <begin position="178"/>
        <end position="233"/>
    </location>
</feature>
<proteinExistence type="inferred from homology"/>
<gene>
    <name evidence="20" type="ORF">CAUJ_LOCUS14325</name>
</gene>
<dbReference type="Proteomes" id="UP000835052">
    <property type="component" value="Unassembled WGS sequence"/>
</dbReference>
<evidence type="ECO:0000256" key="6">
    <source>
        <dbReference type="ARBA" id="ARBA00022734"/>
    </source>
</evidence>
<keyword evidence="8" id="KW-0297">G-protein coupled receptor</keyword>
<dbReference type="AlphaFoldDB" id="A0A8S1HPN3"/>
<organism evidence="20 21">
    <name type="scientific">Caenorhabditis auriculariae</name>
    <dbReference type="NCBI Taxonomy" id="2777116"/>
    <lineage>
        <taxon>Eukaryota</taxon>
        <taxon>Metazoa</taxon>
        <taxon>Ecdysozoa</taxon>
        <taxon>Nematoda</taxon>
        <taxon>Chromadorea</taxon>
        <taxon>Rhabditida</taxon>
        <taxon>Rhabditina</taxon>
        <taxon>Rhabditomorpha</taxon>
        <taxon>Rhabditoidea</taxon>
        <taxon>Rhabditidae</taxon>
        <taxon>Peloderinae</taxon>
        <taxon>Caenorhabditis</taxon>
    </lineage>
</organism>
<dbReference type="InterPro" id="IPR000832">
    <property type="entry name" value="GPCR_2_secretin-like"/>
</dbReference>
<keyword evidence="6" id="KW-0430">Lectin</keyword>
<evidence type="ECO:0000256" key="8">
    <source>
        <dbReference type="ARBA" id="ARBA00023040"/>
    </source>
</evidence>
<feature type="compositionally biased region" description="Pro residues" evidence="13">
    <location>
        <begin position="920"/>
        <end position="929"/>
    </location>
</feature>
<dbReference type="Pfam" id="PF01825">
    <property type="entry name" value="GPS"/>
    <property type="match status" value="1"/>
</dbReference>
<dbReference type="InterPro" id="IPR000203">
    <property type="entry name" value="GPS"/>
</dbReference>
<dbReference type="PRINTS" id="PR00249">
    <property type="entry name" value="GPCRSECRETIN"/>
</dbReference>
<evidence type="ECO:0000256" key="4">
    <source>
        <dbReference type="ARBA" id="ARBA00022692"/>
    </source>
</evidence>
<protein>
    <recommendedName>
        <fullName evidence="22">Latrophilin Cirl</fullName>
    </recommendedName>
</protein>
<evidence type="ECO:0000256" key="14">
    <source>
        <dbReference type="SAM" id="Phobius"/>
    </source>
</evidence>
<dbReference type="FunFam" id="2.60.120.740:FF:000001">
    <property type="entry name" value="Adhesion G protein-coupled receptor L2"/>
    <property type="match status" value="1"/>
</dbReference>
<dbReference type="InterPro" id="IPR043159">
    <property type="entry name" value="Lectin_gal-bd_sf"/>
</dbReference>
<feature type="compositionally biased region" description="Low complexity" evidence="13">
    <location>
        <begin position="956"/>
        <end position="965"/>
    </location>
</feature>
<dbReference type="Pfam" id="PF02793">
    <property type="entry name" value="HRM"/>
    <property type="match status" value="1"/>
</dbReference>
<evidence type="ECO:0000256" key="13">
    <source>
        <dbReference type="SAM" id="MobiDB-lite"/>
    </source>
</evidence>
<dbReference type="GO" id="GO:0030246">
    <property type="term" value="F:carbohydrate binding"/>
    <property type="evidence" value="ECO:0007669"/>
    <property type="project" value="UniProtKB-KW"/>
</dbReference>
<dbReference type="PROSITE" id="PS50227">
    <property type="entry name" value="G_PROTEIN_RECEP_F2_3"/>
    <property type="match status" value="1"/>
</dbReference>
<keyword evidence="10" id="KW-1015">Disulfide bond</keyword>
<evidence type="ECO:0000256" key="12">
    <source>
        <dbReference type="ARBA" id="ARBA00023224"/>
    </source>
</evidence>
<evidence type="ECO:0000259" key="18">
    <source>
        <dbReference type="PROSITE" id="PS50228"/>
    </source>
</evidence>
<evidence type="ECO:0008006" key="22">
    <source>
        <dbReference type="Google" id="ProtNLM"/>
    </source>
</evidence>
<evidence type="ECO:0000256" key="15">
    <source>
        <dbReference type="SAM" id="SignalP"/>
    </source>
</evidence>
<feature type="transmembrane region" description="Helical" evidence="14">
    <location>
        <begin position="577"/>
        <end position="598"/>
    </location>
</feature>
<feature type="transmembrane region" description="Helical" evidence="14">
    <location>
        <begin position="610"/>
        <end position="636"/>
    </location>
</feature>
<dbReference type="EMBL" id="CAJGYM010000125">
    <property type="protein sequence ID" value="CAD6198419.1"/>
    <property type="molecule type" value="Genomic_DNA"/>
</dbReference>
<feature type="compositionally biased region" description="Polar residues" evidence="13">
    <location>
        <begin position="935"/>
        <end position="945"/>
    </location>
</feature>
<dbReference type="PROSITE" id="PS50221">
    <property type="entry name" value="GAIN_B"/>
    <property type="match status" value="1"/>
</dbReference>
<dbReference type="Pfam" id="PF16489">
    <property type="entry name" value="GAIN"/>
    <property type="match status" value="1"/>
</dbReference>
<feature type="transmembrane region" description="Helical" evidence="14">
    <location>
        <begin position="739"/>
        <end position="758"/>
    </location>
</feature>
<feature type="region of interest" description="Disordered" evidence="13">
    <location>
        <begin position="891"/>
        <end position="971"/>
    </location>
</feature>
<keyword evidence="3" id="KW-1003">Cell membrane</keyword>
<evidence type="ECO:0000256" key="11">
    <source>
        <dbReference type="ARBA" id="ARBA00023170"/>
    </source>
</evidence>
<dbReference type="SMART" id="SM00303">
    <property type="entry name" value="GPS"/>
    <property type="match status" value="1"/>
</dbReference>
<dbReference type="GO" id="GO:0004930">
    <property type="term" value="F:G protein-coupled receptor activity"/>
    <property type="evidence" value="ECO:0007669"/>
    <property type="project" value="UniProtKB-KW"/>
</dbReference>
<dbReference type="InterPro" id="IPR032471">
    <property type="entry name" value="AGRL2-4_GAIN_subdom_A"/>
</dbReference>
<dbReference type="Gene3D" id="1.20.1070.10">
    <property type="entry name" value="Rhodopsin 7-helix transmembrane proteins"/>
    <property type="match status" value="1"/>
</dbReference>
<dbReference type="PROSITE" id="PS50228">
    <property type="entry name" value="SUEL_LECTIN"/>
    <property type="match status" value="1"/>
</dbReference>
<keyword evidence="21" id="KW-1185">Reference proteome</keyword>
<dbReference type="PROSITE" id="PS50261">
    <property type="entry name" value="G_PROTEIN_RECEP_F2_4"/>
    <property type="match status" value="1"/>
</dbReference>
<dbReference type="PANTHER" id="PTHR12011">
    <property type="entry name" value="ADHESION G-PROTEIN COUPLED RECEPTOR"/>
    <property type="match status" value="1"/>
</dbReference>
<dbReference type="FunFam" id="2.60.220.50:FF:000050">
    <property type="entry name" value="Latrophilin-like protein 1"/>
    <property type="match status" value="1"/>
</dbReference>
<evidence type="ECO:0000259" key="17">
    <source>
        <dbReference type="PROSITE" id="PS50227"/>
    </source>
</evidence>
<evidence type="ECO:0000256" key="7">
    <source>
        <dbReference type="ARBA" id="ARBA00022989"/>
    </source>
</evidence>
<dbReference type="InterPro" id="IPR017981">
    <property type="entry name" value="GPCR_2-like_7TM"/>
</dbReference>
<keyword evidence="5 15" id="KW-0732">Signal</keyword>
<dbReference type="CDD" id="cd15440">
    <property type="entry name" value="7tmB2_latrophilin-like_invertebrate"/>
    <property type="match status" value="1"/>
</dbReference>
<feature type="signal peptide" evidence="15">
    <location>
        <begin position="1"/>
        <end position="17"/>
    </location>
</feature>
<evidence type="ECO:0000256" key="9">
    <source>
        <dbReference type="ARBA" id="ARBA00023136"/>
    </source>
</evidence>
<feature type="transmembrane region" description="Helical" evidence="14">
    <location>
        <begin position="687"/>
        <end position="706"/>
    </location>
</feature>
<feature type="chain" id="PRO_5035933008" description="Latrophilin Cirl" evidence="15">
    <location>
        <begin position="18"/>
        <end position="996"/>
    </location>
</feature>
<dbReference type="GO" id="GO:0004175">
    <property type="term" value="F:endopeptidase activity"/>
    <property type="evidence" value="ECO:0007669"/>
    <property type="project" value="UniProtKB-ARBA"/>
</dbReference>
<dbReference type="GO" id="GO:0005886">
    <property type="term" value="C:plasma membrane"/>
    <property type="evidence" value="ECO:0007669"/>
    <property type="project" value="UniProtKB-SubCell"/>
</dbReference>
<evidence type="ECO:0000256" key="1">
    <source>
        <dbReference type="ARBA" id="ARBA00004651"/>
    </source>
</evidence>
<evidence type="ECO:0000256" key="2">
    <source>
        <dbReference type="ARBA" id="ARBA00010933"/>
    </source>
</evidence>
<dbReference type="InterPro" id="IPR001879">
    <property type="entry name" value="GPCR_2_extracellular_dom"/>
</dbReference>
<feature type="region of interest" description="Disordered" evidence="13">
    <location>
        <begin position="807"/>
        <end position="833"/>
    </location>
</feature>
<evidence type="ECO:0000256" key="5">
    <source>
        <dbReference type="ARBA" id="ARBA00022729"/>
    </source>
</evidence>
<dbReference type="Pfam" id="PF02140">
    <property type="entry name" value="SUEL_Lectin"/>
    <property type="match status" value="1"/>
</dbReference>
<evidence type="ECO:0000313" key="20">
    <source>
        <dbReference type="EMBL" id="CAD6198419.1"/>
    </source>
</evidence>
<sequence>MRALFPVILLAVTSTLGFTVQKPTIDENGGISHTICDGQLAELSCPIGKVISIVIGNYGRFSNQVCIGDPDNFVPSNNNCQNHKTKSILEKKCNGKSTCDVQVSTKTFVEDPCPLTSKYLEVKYNCVFVETTTTSTTSTTTTEAPAPVSAIIGDAGIDLYEDDDVGRDIDSQRTTIRCKPMTIRGVVWPSTPALRVARNTCPEGSTGGQTWLCEETGLWSTKEPNTTMCESQWTSTRDSMLNEVIADEDTSGVVEVLRQLNSDTRRPLVGGDVPKVVTLLERVVNLVSEEPWTRPVLSMTNRGVVEIINYVVRSEQVWKGWPEWKRRQLAGRLLDLSEKMMVTSSMHLSAIEANTLVQPSVTCEMSHRIRVASQPSDYFVFPSSAVWNEQVVDNVNIPREALSRVSAEDTQVYFSSMERLGEQMQPLDLIVPSQDGATTRIRRRRVVSRVVGVAVVLNGIVKPVEKLSKPLVLTFYHQHAAVRHMDTPTCAWWNTQELDWSPTGCSMKSHNSTMTVCECNHMTYFAVLMDVRGQKLDDTNEQILTMLTYFGCSVSIVCLLATFFCFLIFSQNGGDRVFIHENLCLMLAAAEVVFLVGIGRTDDPTQCGFIALGLLYLFLSALTWMLLEGFCIYRMLVEVFPTGSKKGWFLVVGYGLPALITASAYFFDPSGFGTSTHCWLRTDDFFIMFFVGPAVVILVANTLMLFKAMCVVYKHVNGGYLPCRHESDSGRNVRTWAKGALGLVFLLGVTWTFGLLWIDDGRSIVMAYVFTIANSLQGLFIFLFHVVFSDKMRKDMKYRIARCTGCQSRNSPQKRSALPHDGMSPTNGSATGSEIMYPSGDKFPFGRVLDTTSQFGYNTSRLHHPIYEPQTTYDYATIAYGDMMPGNVQRAPPAYHRMPPTQFSQDGRYATNGWHHRPPPEFSPPPPPAQLQQQRTYASNTNSSARRPPSSKMSDDSAYSDGGSSLLTTEVTPQGQTVLRFDLRKSSSPQMYCHEL</sequence>
<dbReference type="InterPro" id="IPR046338">
    <property type="entry name" value="GAIN_dom_sf"/>
</dbReference>
<dbReference type="InterPro" id="IPR057244">
    <property type="entry name" value="GAIN_B"/>
</dbReference>
<dbReference type="PANTHER" id="PTHR12011:SF467">
    <property type="entry name" value="LATROPHILIN-LIKE PROTEIN 1"/>
    <property type="match status" value="1"/>
</dbReference>
<feature type="domain" description="GAIN-B" evidence="16">
    <location>
        <begin position="352"/>
        <end position="535"/>
    </location>
</feature>
<comment type="subcellular location">
    <subcellularLocation>
        <location evidence="1">Cell membrane</location>
        <topology evidence="1">Multi-pass membrane protein</topology>
    </subcellularLocation>
</comment>